<feature type="domain" description="YjiS-like" evidence="1">
    <location>
        <begin position="28"/>
        <end position="62"/>
    </location>
</feature>
<dbReference type="InterPro" id="IPR009506">
    <property type="entry name" value="YjiS-like"/>
</dbReference>
<proteinExistence type="predicted"/>
<sequence>MTTFPRTPLAGGWRTRIPSPRIVFAGAAAMLRGLRNRRAAYRLAELPDYLLNDIGLRRDDVHEALNRGWQEDPTFQLAIKASRRRRGL</sequence>
<dbReference type="EMBL" id="BMJJ01000001">
    <property type="protein sequence ID" value="GGD06374.1"/>
    <property type="molecule type" value="Genomic_DNA"/>
</dbReference>
<comment type="caution">
    <text evidence="2">The sequence shown here is derived from an EMBL/GenBank/DDBJ whole genome shotgun (WGS) entry which is preliminary data.</text>
</comment>
<evidence type="ECO:0000259" key="1">
    <source>
        <dbReference type="Pfam" id="PF06568"/>
    </source>
</evidence>
<dbReference type="AlphaFoldDB" id="A0A916XT30"/>
<evidence type="ECO:0000313" key="2">
    <source>
        <dbReference type="EMBL" id="GGD06374.1"/>
    </source>
</evidence>
<keyword evidence="3" id="KW-1185">Reference proteome</keyword>
<dbReference type="Proteomes" id="UP000613160">
    <property type="component" value="Unassembled WGS sequence"/>
</dbReference>
<reference evidence="2" key="2">
    <citation type="submission" date="2020-09" db="EMBL/GenBank/DDBJ databases">
        <authorList>
            <person name="Sun Q."/>
            <person name="Zhou Y."/>
        </authorList>
    </citation>
    <scope>NUCLEOTIDE SEQUENCE</scope>
    <source>
        <strain evidence="2">CGMCC 1.15493</strain>
    </source>
</reference>
<protein>
    <recommendedName>
        <fullName evidence="1">YjiS-like domain-containing protein</fullName>
    </recommendedName>
</protein>
<organism evidence="2 3">
    <name type="scientific">Aureimonas glaciei</name>
    <dbReference type="NCBI Taxonomy" id="1776957"/>
    <lineage>
        <taxon>Bacteria</taxon>
        <taxon>Pseudomonadati</taxon>
        <taxon>Pseudomonadota</taxon>
        <taxon>Alphaproteobacteria</taxon>
        <taxon>Hyphomicrobiales</taxon>
        <taxon>Aurantimonadaceae</taxon>
        <taxon>Aureimonas</taxon>
    </lineage>
</organism>
<evidence type="ECO:0000313" key="3">
    <source>
        <dbReference type="Proteomes" id="UP000613160"/>
    </source>
</evidence>
<dbReference type="Pfam" id="PF06568">
    <property type="entry name" value="YjiS-like"/>
    <property type="match status" value="1"/>
</dbReference>
<accession>A0A916XT30</accession>
<dbReference type="RefSeq" id="WP_188849112.1">
    <property type="nucleotide sequence ID" value="NZ_BMJJ01000001.1"/>
</dbReference>
<reference evidence="2" key="1">
    <citation type="journal article" date="2014" name="Int. J. Syst. Evol. Microbiol.">
        <title>Complete genome sequence of Corynebacterium casei LMG S-19264T (=DSM 44701T), isolated from a smear-ripened cheese.</title>
        <authorList>
            <consortium name="US DOE Joint Genome Institute (JGI-PGF)"/>
            <person name="Walter F."/>
            <person name="Albersmeier A."/>
            <person name="Kalinowski J."/>
            <person name="Ruckert C."/>
        </authorList>
    </citation>
    <scope>NUCLEOTIDE SEQUENCE</scope>
    <source>
        <strain evidence="2">CGMCC 1.15493</strain>
    </source>
</reference>
<name>A0A916XT30_9HYPH</name>
<gene>
    <name evidence="2" type="ORF">GCM10011335_06650</name>
</gene>